<evidence type="ECO:0000313" key="3">
    <source>
        <dbReference type="Proteomes" id="UP000009168"/>
    </source>
</evidence>
<protein>
    <submittedName>
        <fullName evidence="2">Uncharacterized protein</fullName>
    </submittedName>
</protein>
<name>Q231G5_TETTS</name>
<dbReference type="EMBL" id="GG662532">
    <property type="protein sequence ID" value="EAR91074.1"/>
    <property type="molecule type" value="Genomic_DNA"/>
</dbReference>
<dbReference type="HOGENOM" id="CLU_266531_0_0_1"/>
<keyword evidence="3" id="KW-1185">Reference proteome</keyword>
<feature type="compositionally biased region" description="Low complexity" evidence="1">
    <location>
        <begin position="403"/>
        <end position="423"/>
    </location>
</feature>
<sequence length="1243" mass="145144">MSDILFLSDKFQFGRQKEQIKQQSAADKSIKIQLDLTLSTDRIKNMNTAENQQFSTPTHQYYFEKLSPIMRKKNKIIDAKSNPLLQLSDEDLTSQRNKFGAMKLEKIDFSQMMSQKYQKLMEKQASKTTREYEHEFQNKIYQFPEQNYSSNQNRGKLYINQDFTQGKGYPRKKSKQLSDIVIKSHTEESHSYSDAFLKNNLYMHSVNNQKQDGVMAQISNLNSEYTSQFWKVKQNAIFKNISQNNNQQSQNSPLNNNKYNKHHQSINSEMNLYSQHTCRYPQKYNLKEINLKIPQKQNLDQQIDSDNTSPASPVKFHKLFQSSPDDVKKDFGLKTVTQNQIYRSNKNTSQNQINSFSSLIYDLQPLSLTKLSSSHALNQQLKELKGNKSLNKVKSSPFLMTFSSKQSSSPTTKTSSPSKQLSTANNFTSSIQLESKIDQVSPCNINNSNQKCIFRLSLSKSSSEQQPLTFKKENQISNINKNLKQFDNLGVVGSFLNIQKVQVDDNELKNPTNAKLNKLIINSFNNNNVNNYNGNSNNNNNGQLLTPSTQTASFFQKSPILSCTSEVQQQFTPITKIQRPSLILQKIESLASLDSPQLSSLPIKQQQSIIIEEELNLIADFSIPQSPIIKAERNRERKASIMKDSVEREMKKRSSICKESLSPVYRRNYSKLKSMTDESLVLDSISLTSSPLTLNSKIKAREASYVLESKIEEIKQHLLTQFLKEQELSQIVEEFCMIKSHEFINEIVRFLKYSIECYNKKKLIENQADMYQSNLSQNEKQQSNINHNTDTCGHHHHHHLLMINEQNNDVQTMKFQIIPKILLDWVIHELFQLMKSWKIDGDNLFAYLVELAITHLLPHNLYEELGSEKGIKNWIKIILEKLQQIVVLETSKLNEKFEELYQIVVNIIHNNFSNVSHIFQIFSIDFNFTSIEFYLLKKVFIESFSFSRSKFIHAKSVKGNQTTCQLIDFYNNNASKEVVVQQDGYVNSYIKNEILTRIEICRNILLNVIQPYKEDKVISQISIFLNSIPGFNKQNKQNGQTLKTVELFVKELIQVFYQNKEKREAFLLLQKNKFVENYDKKFWQHINLAFEKIMENKLEEDLDNQYLQIDINLQLYLLEIESYQLENQEYQSIYDYIQNIQQLITDLFLYIENLYFNLGEDFPVDIIQSQDKTFMHFFLETALSPGSYSSTDIYQAFLYQKINRELFNFWMKCLQKVLEQDKYQLNQIQQRDLLTFLYNIVPS</sequence>
<dbReference type="AlphaFoldDB" id="Q231G5"/>
<dbReference type="RefSeq" id="XP_001011319.1">
    <property type="nucleotide sequence ID" value="XM_001011319.1"/>
</dbReference>
<dbReference type="InParanoid" id="Q231G5"/>
<dbReference type="KEGG" id="tet:TTHERM_00429950"/>
<evidence type="ECO:0000313" key="2">
    <source>
        <dbReference type="EMBL" id="EAR91074.1"/>
    </source>
</evidence>
<reference evidence="3" key="1">
    <citation type="journal article" date="2006" name="PLoS Biol.">
        <title>Macronuclear genome sequence of the ciliate Tetrahymena thermophila, a model eukaryote.</title>
        <authorList>
            <person name="Eisen J.A."/>
            <person name="Coyne R.S."/>
            <person name="Wu M."/>
            <person name="Wu D."/>
            <person name="Thiagarajan M."/>
            <person name="Wortman J.R."/>
            <person name="Badger J.H."/>
            <person name="Ren Q."/>
            <person name="Amedeo P."/>
            <person name="Jones K.M."/>
            <person name="Tallon L.J."/>
            <person name="Delcher A.L."/>
            <person name="Salzberg S.L."/>
            <person name="Silva J.C."/>
            <person name="Haas B.J."/>
            <person name="Majoros W.H."/>
            <person name="Farzad M."/>
            <person name="Carlton J.M."/>
            <person name="Smith R.K. Jr."/>
            <person name="Garg J."/>
            <person name="Pearlman R.E."/>
            <person name="Karrer K.M."/>
            <person name="Sun L."/>
            <person name="Manning G."/>
            <person name="Elde N.C."/>
            <person name="Turkewitz A.P."/>
            <person name="Asai D.J."/>
            <person name="Wilkes D.E."/>
            <person name="Wang Y."/>
            <person name="Cai H."/>
            <person name="Collins K."/>
            <person name="Stewart B.A."/>
            <person name="Lee S.R."/>
            <person name="Wilamowska K."/>
            <person name="Weinberg Z."/>
            <person name="Ruzzo W.L."/>
            <person name="Wloga D."/>
            <person name="Gaertig J."/>
            <person name="Frankel J."/>
            <person name="Tsao C.-C."/>
            <person name="Gorovsky M.A."/>
            <person name="Keeling P.J."/>
            <person name="Waller R.F."/>
            <person name="Patron N.J."/>
            <person name="Cherry J.M."/>
            <person name="Stover N.A."/>
            <person name="Krieger C.J."/>
            <person name="del Toro C."/>
            <person name="Ryder H.F."/>
            <person name="Williamson S.C."/>
            <person name="Barbeau R.A."/>
            <person name="Hamilton E.P."/>
            <person name="Orias E."/>
        </authorList>
    </citation>
    <scope>NUCLEOTIDE SEQUENCE [LARGE SCALE GENOMIC DNA]</scope>
    <source>
        <strain evidence="3">SB210</strain>
    </source>
</reference>
<dbReference type="GeneID" id="7843708"/>
<evidence type="ECO:0000256" key="1">
    <source>
        <dbReference type="SAM" id="MobiDB-lite"/>
    </source>
</evidence>
<proteinExistence type="predicted"/>
<accession>Q231G5</accession>
<gene>
    <name evidence="2" type="ORF">TTHERM_00429950</name>
</gene>
<dbReference type="Proteomes" id="UP000009168">
    <property type="component" value="Unassembled WGS sequence"/>
</dbReference>
<feature type="region of interest" description="Disordered" evidence="1">
    <location>
        <begin position="401"/>
        <end position="423"/>
    </location>
</feature>
<organism evidence="2 3">
    <name type="scientific">Tetrahymena thermophila (strain SB210)</name>
    <dbReference type="NCBI Taxonomy" id="312017"/>
    <lineage>
        <taxon>Eukaryota</taxon>
        <taxon>Sar</taxon>
        <taxon>Alveolata</taxon>
        <taxon>Ciliophora</taxon>
        <taxon>Intramacronucleata</taxon>
        <taxon>Oligohymenophorea</taxon>
        <taxon>Hymenostomatida</taxon>
        <taxon>Tetrahymenina</taxon>
        <taxon>Tetrahymenidae</taxon>
        <taxon>Tetrahymena</taxon>
    </lineage>
</organism>